<protein>
    <recommendedName>
        <fullName evidence="4">Secreted protein</fullName>
    </recommendedName>
</protein>
<evidence type="ECO:0000256" key="1">
    <source>
        <dbReference type="SAM" id="SignalP"/>
    </source>
</evidence>
<dbReference type="AlphaFoldDB" id="A0AAV3R6M4"/>
<proteinExistence type="predicted"/>
<reference evidence="2 3" key="1">
    <citation type="submission" date="2024-01" db="EMBL/GenBank/DDBJ databases">
        <title>The complete chloroplast genome sequence of Lithospermum erythrorhizon: insights into the phylogenetic relationship among Boraginaceae species and the maternal lineages of purple gromwells.</title>
        <authorList>
            <person name="Okada T."/>
            <person name="Watanabe K."/>
        </authorList>
    </citation>
    <scope>NUCLEOTIDE SEQUENCE [LARGE SCALE GENOMIC DNA]</scope>
</reference>
<feature type="signal peptide" evidence="1">
    <location>
        <begin position="1"/>
        <end position="16"/>
    </location>
</feature>
<comment type="caution">
    <text evidence="2">The sequence shown here is derived from an EMBL/GenBank/DDBJ whole genome shotgun (WGS) entry which is preliminary data.</text>
</comment>
<dbReference type="Proteomes" id="UP001454036">
    <property type="component" value="Unassembled WGS sequence"/>
</dbReference>
<evidence type="ECO:0000313" key="2">
    <source>
        <dbReference type="EMBL" id="GAA0171593.1"/>
    </source>
</evidence>
<dbReference type="EMBL" id="BAABME010040956">
    <property type="protein sequence ID" value="GAA0171593.1"/>
    <property type="molecule type" value="Genomic_DNA"/>
</dbReference>
<keyword evidence="1" id="KW-0732">Signal</keyword>
<keyword evidence="3" id="KW-1185">Reference proteome</keyword>
<accession>A0AAV3R6M4</accession>
<gene>
    <name evidence="2" type="ORF">LIER_43909</name>
</gene>
<feature type="chain" id="PRO_5043427697" description="Secreted protein" evidence="1">
    <location>
        <begin position="17"/>
        <end position="90"/>
    </location>
</feature>
<organism evidence="2 3">
    <name type="scientific">Lithospermum erythrorhizon</name>
    <name type="common">Purple gromwell</name>
    <name type="synonym">Lithospermum officinale var. erythrorhizon</name>
    <dbReference type="NCBI Taxonomy" id="34254"/>
    <lineage>
        <taxon>Eukaryota</taxon>
        <taxon>Viridiplantae</taxon>
        <taxon>Streptophyta</taxon>
        <taxon>Embryophyta</taxon>
        <taxon>Tracheophyta</taxon>
        <taxon>Spermatophyta</taxon>
        <taxon>Magnoliopsida</taxon>
        <taxon>eudicotyledons</taxon>
        <taxon>Gunneridae</taxon>
        <taxon>Pentapetalae</taxon>
        <taxon>asterids</taxon>
        <taxon>lamiids</taxon>
        <taxon>Boraginales</taxon>
        <taxon>Boraginaceae</taxon>
        <taxon>Boraginoideae</taxon>
        <taxon>Lithospermeae</taxon>
        <taxon>Lithospermum</taxon>
    </lineage>
</organism>
<name>A0AAV3R6M4_LITER</name>
<sequence length="90" mass="10063">MRFCSVSLSSCSLLSGSVIFGGELRQEVKVSAERTKPRKVLWSSFENVDERLWRHKNKTVTLQLSTTSFVSSPMALGSVFIELFTSFVGI</sequence>
<evidence type="ECO:0000313" key="3">
    <source>
        <dbReference type="Proteomes" id="UP001454036"/>
    </source>
</evidence>
<evidence type="ECO:0008006" key="4">
    <source>
        <dbReference type="Google" id="ProtNLM"/>
    </source>
</evidence>